<accession>A0A8J4EPN1</accession>
<dbReference type="InterPro" id="IPR037401">
    <property type="entry name" value="SnoaL-like"/>
</dbReference>
<evidence type="ECO:0000259" key="1">
    <source>
        <dbReference type="Pfam" id="PF13474"/>
    </source>
</evidence>
<evidence type="ECO:0000313" key="3">
    <source>
        <dbReference type="Proteomes" id="UP000614996"/>
    </source>
</evidence>
<comment type="caution">
    <text evidence="2">The sequence shown here is derived from an EMBL/GenBank/DDBJ whole genome shotgun (WGS) entry which is preliminary data.</text>
</comment>
<dbReference type="SUPFAM" id="SSF54427">
    <property type="entry name" value="NTF2-like"/>
    <property type="match status" value="1"/>
</dbReference>
<keyword evidence="3" id="KW-1185">Reference proteome</keyword>
<sequence>MPTVSAPKARFRRYLRIHSHGRATGMSTRHEADEAAIRQRIDAVIEGIEGKDLDTLRRSYAPDVVSFDVEPPLQHVGVDAKLKNWERAFAMLDDLHYDTRELAVEVGDVVAFAHCFGRLRGTLADGTVTGGMWVRGTFCFRKVGDDWLIAHDQASVPLDFPTGRALTDLEP</sequence>
<organism evidence="2 3">
    <name type="scientific">Actinocatenispora comari</name>
    <dbReference type="NCBI Taxonomy" id="2807577"/>
    <lineage>
        <taxon>Bacteria</taxon>
        <taxon>Bacillati</taxon>
        <taxon>Actinomycetota</taxon>
        <taxon>Actinomycetes</taxon>
        <taxon>Micromonosporales</taxon>
        <taxon>Micromonosporaceae</taxon>
        <taxon>Actinocatenispora</taxon>
    </lineage>
</organism>
<dbReference type="EMBL" id="BOPO01000128">
    <property type="protein sequence ID" value="GIL30983.1"/>
    <property type="molecule type" value="Genomic_DNA"/>
</dbReference>
<proteinExistence type="predicted"/>
<evidence type="ECO:0000313" key="2">
    <source>
        <dbReference type="EMBL" id="GIL30983.1"/>
    </source>
</evidence>
<dbReference type="AlphaFoldDB" id="A0A8J4EPN1"/>
<dbReference type="Pfam" id="PF13474">
    <property type="entry name" value="SnoaL_3"/>
    <property type="match status" value="1"/>
</dbReference>
<gene>
    <name evidence="2" type="ORF">NUM_62370</name>
</gene>
<dbReference type="Gene3D" id="3.10.450.50">
    <property type="match status" value="1"/>
</dbReference>
<name>A0A8J4EPN1_9ACTN</name>
<feature type="domain" description="SnoaL-like" evidence="1">
    <location>
        <begin position="37"/>
        <end position="158"/>
    </location>
</feature>
<reference evidence="3" key="1">
    <citation type="journal article" date="2021" name="Int. J. Syst. Evol. Microbiol.">
        <title>Actinocatenispora comari sp. nov., an endophytic actinomycete isolated from aerial parts of Comarum salesowianum.</title>
        <authorList>
            <person name="Oyunbileg N."/>
            <person name="Iizaka Y."/>
            <person name="Hamada M."/>
            <person name="Davaapurev B.O."/>
            <person name="Fukumoto A."/>
            <person name="Tsetseg B."/>
            <person name="Kato F."/>
            <person name="Tamura T."/>
            <person name="Batkhuu J."/>
            <person name="Anzai Y."/>
        </authorList>
    </citation>
    <scope>NUCLEOTIDE SEQUENCE [LARGE SCALE GENOMIC DNA]</scope>
    <source>
        <strain evidence="3">NUM-2625</strain>
    </source>
</reference>
<dbReference type="InterPro" id="IPR032710">
    <property type="entry name" value="NTF2-like_dom_sf"/>
</dbReference>
<dbReference type="Proteomes" id="UP000614996">
    <property type="component" value="Unassembled WGS sequence"/>
</dbReference>
<protein>
    <recommendedName>
        <fullName evidence="1">SnoaL-like domain-containing protein</fullName>
    </recommendedName>
</protein>